<dbReference type="Proteomes" id="UP000789901">
    <property type="component" value="Unassembled WGS sequence"/>
</dbReference>
<reference evidence="1 2" key="1">
    <citation type="submission" date="2021-06" db="EMBL/GenBank/DDBJ databases">
        <authorList>
            <person name="Kallberg Y."/>
            <person name="Tangrot J."/>
            <person name="Rosling A."/>
        </authorList>
    </citation>
    <scope>NUCLEOTIDE SEQUENCE [LARGE SCALE GENOMIC DNA]</scope>
    <source>
        <strain evidence="1 2">120-4 pot B 10/14</strain>
    </source>
</reference>
<proteinExistence type="predicted"/>
<name>A0ABN7VFP9_GIGMA</name>
<evidence type="ECO:0000313" key="1">
    <source>
        <dbReference type="EMBL" id="CAG8766610.1"/>
    </source>
</evidence>
<accession>A0ABN7VFP9</accession>
<dbReference type="EMBL" id="CAJVQB010014133">
    <property type="protein sequence ID" value="CAG8766610.1"/>
    <property type="molecule type" value="Genomic_DNA"/>
</dbReference>
<organism evidence="1 2">
    <name type="scientific">Gigaspora margarita</name>
    <dbReference type="NCBI Taxonomy" id="4874"/>
    <lineage>
        <taxon>Eukaryota</taxon>
        <taxon>Fungi</taxon>
        <taxon>Fungi incertae sedis</taxon>
        <taxon>Mucoromycota</taxon>
        <taxon>Glomeromycotina</taxon>
        <taxon>Glomeromycetes</taxon>
        <taxon>Diversisporales</taxon>
        <taxon>Gigasporaceae</taxon>
        <taxon>Gigaspora</taxon>
    </lineage>
</organism>
<feature type="non-terminal residue" evidence="1">
    <location>
        <position position="82"/>
    </location>
</feature>
<protein>
    <submittedName>
        <fullName evidence="1">5534_t:CDS:1</fullName>
    </submittedName>
</protein>
<sequence>MKINVEEAGDIVKYFRKWQSDLKQYDKAFEFFDFKNGSPIEEISKIANNTESAFNKDACYFLYTHYYYSGPADEEATYKYLK</sequence>
<gene>
    <name evidence="1" type="ORF">GMARGA_LOCUS18075</name>
</gene>
<evidence type="ECO:0000313" key="2">
    <source>
        <dbReference type="Proteomes" id="UP000789901"/>
    </source>
</evidence>
<comment type="caution">
    <text evidence="1">The sequence shown here is derived from an EMBL/GenBank/DDBJ whole genome shotgun (WGS) entry which is preliminary data.</text>
</comment>
<keyword evidence="2" id="KW-1185">Reference proteome</keyword>